<organism evidence="3 4">
    <name type="scientific">Rubripirellula amarantea</name>
    <dbReference type="NCBI Taxonomy" id="2527999"/>
    <lineage>
        <taxon>Bacteria</taxon>
        <taxon>Pseudomonadati</taxon>
        <taxon>Planctomycetota</taxon>
        <taxon>Planctomycetia</taxon>
        <taxon>Pirellulales</taxon>
        <taxon>Pirellulaceae</taxon>
        <taxon>Rubripirellula</taxon>
    </lineage>
</organism>
<gene>
    <name evidence="3" type="ORF">Pla22_17410</name>
</gene>
<protein>
    <submittedName>
        <fullName evidence="3">von Willebrand factor type A domain protein</fullName>
    </submittedName>
</protein>
<keyword evidence="4" id="KW-1185">Reference proteome</keyword>
<keyword evidence="1" id="KW-1133">Transmembrane helix</keyword>
<dbReference type="Proteomes" id="UP000316598">
    <property type="component" value="Unassembled WGS sequence"/>
</dbReference>
<dbReference type="AlphaFoldDB" id="A0A5C5WTU9"/>
<comment type="caution">
    <text evidence="3">The sequence shown here is derived from an EMBL/GenBank/DDBJ whole genome shotgun (WGS) entry which is preliminary data.</text>
</comment>
<accession>A0A5C5WTU9</accession>
<evidence type="ECO:0000259" key="2">
    <source>
        <dbReference type="PROSITE" id="PS50234"/>
    </source>
</evidence>
<dbReference type="InterPro" id="IPR002035">
    <property type="entry name" value="VWF_A"/>
</dbReference>
<dbReference type="Gene3D" id="3.40.50.410">
    <property type="entry name" value="von Willebrand factor, type A domain"/>
    <property type="match status" value="1"/>
</dbReference>
<dbReference type="InterPro" id="IPR028087">
    <property type="entry name" value="Tad_N"/>
</dbReference>
<proteinExistence type="predicted"/>
<dbReference type="Pfam" id="PF13400">
    <property type="entry name" value="Tad"/>
    <property type="match status" value="1"/>
</dbReference>
<keyword evidence="1" id="KW-0812">Transmembrane</keyword>
<sequence length="431" mass="46326">MNVIMISQHAQNTSVPTLVRHHIRSRRGSVLGLMAILLPVLAVLAAFCINIAHIQVTRTELMVATDAAARAGGRAFSETQTVDDAKNVAAATAALNLVDGQPLMLRTNDSANELEFGRTTQPGGLESRYVFEKIPTSVVASGQEVASAFRVNGRRDGSSLSGRVPLAIPGVLNRSDFATLQDAVAMQVDRDISLILDRSGSMDDVTFDWPSGKSPNYTSTKNAAVSAGVMYQSWGNYYYSSGYDSISYQQWVWEDYYELGPAPRPAWQDLVDAVDAFLDVLDGTSQEEQVSIASYSSSATLDCWLEKDFELVRNTVDGLNTGGNTAIGKGMQEGILALLDSAARPYASKTMVVMTDGMHNSGVDPVSVAATLVSSYNLTIHTVTFGDGADQNRMRNVATIGGGKHYHATTGPQLVAIFEEIANNLPTIITE</sequence>
<keyword evidence="1" id="KW-0472">Membrane</keyword>
<dbReference type="SMART" id="SM00327">
    <property type="entry name" value="VWA"/>
    <property type="match status" value="1"/>
</dbReference>
<evidence type="ECO:0000313" key="4">
    <source>
        <dbReference type="Proteomes" id="UP000316598"/>
    </source>
</evidence>
<dbReference type="Pfam" id="PF00092">
    <property type="entry name" value="VWA"/>
    <property type="match status" value="1"/>
</dbReference>
<dbReference type="PROSITE" id="PS50234">
    <property type="entry name" value="VWFA"/>
    <property type="match status" value="1"/>
</dbReference>
<evidence type="ECO:0000313" key="3">
    <source>
        <dbReference type="EMBL" id="TWT54106.1"/>
    </source>
</evidence>
<feature type="transmembrane region" description="Helical" evidence="1">
    <location>
        <begin position="30"/>
        <end position="52"/>
    </location>
</feature>
<dbReference type="SUPFAM" id="SSF53300">
    <property type="entry name" value="vWA-like"/>
    <property type="match status" value="1"/>
</dbReference>
<feature type="domain" description="VWFA" evidence="2">
    <location>
        <begin position="191"/>
        <end position="425"/>
    </location>
</feature>
<dbReference type="InterPro" id="IPR036465">
    <property type="entry name" value="vWFA_dom_sf"/>
</dbReference>
<name>A0A5C5WTU9_9BACT</name>
<evidence type="ECO:0000256" key="1">
    <source>
        <dbReference type="SAM" id="Phobius"/>
    </source>
</evidence>
<dbReference type="EMBL" id="SJPI01000001">
    <property type="protein sequence ID" value="TWT54106.1"/>
    <property type="molecule type" value="Genomic_DNA"/>
</dbReference>
<dbReference type="CDD" id="cd00198">
    <property type="entry name" value="vWFA"/>
    <property type="match status" value="1"/>
</dbReference>
<reference evidence="3 4" key="1">
    <citation type="submission" date="2019-02" db="EMBL/GenBank/DDBJ databases">
        <title>Deep-cultivation of Planctomycetes and their phenomic and genomic characterization uncovers novel biology.</title>
        <authorList>
            <person name="Wiegand S."/>
            <person name="Jogler M."/>
            <person name="Boedeker C."/>
            <person name="Pinto D."/>
            <person name="Vollmers J."/>
            <person name="Rivas-Marin E."/>
            <person name="Kohn T."/>
            <person name="Peeters S.H."/>
            <person name="Heuer A."/>
            <person name="Rast P."/>
            <person name="Oberbeckmann S."/>
            <person name="Bunk B."/>
            <person name="Jeske O."/>
            <person name="Meyerdierks A."/>
            <person name="Storesund J.E."/>
            <person name="Kallscheuer N."/>
            <person name="Luecker S."/>
            <person name="Lage O.M."/>
            <person name="Pohl T."/>
            <person name="Merkel B.J."/>
            <person name="Hornburger P."/>
            <person name="Mueller R.-W."/>
            <person name="Bruemmer F."/>
            <person name="Labrenz M."/>
            <person name="Spormann A.M."/>
            <person name="Op Den Camp H."/>
            <person name="Overmann J."/>
            <person name="Amann R."/>
            <person name="Jetten M.S.M."/>
            <person name="Mascher T."/>
            <person name="Medema M.H."/>
            <person name="Devos D.P."/>
            <person name="Kaster A.-K."/>
            <person name="Ovreas L."/>
            <person name="Rohde M."/>
            <person name="Galperin M.Y."/>
            <person name="Jogler C."/>
        </authorList>
    </citation>
    <scope>NUCLEOTIDE SEQUENCE [LARGE SCALE GENOMIC DNA]</scope>
    <source>
        <strain evidence="3 4">Pla22</strain>
    </source>
</reference>